<comment type="caution">
    <text evidence="1">The sequence shown here is derived from an EMBL/GenBank/DDBJ whole genome shotgun (WGS) entry which is preliminary data.</text>
</comment>
<sequence>MPQRIGSVSSAHKKVTPLPSLYGRLLYEFTAERPDELSVAAGDSVIICAHHEHEWFIGKCLDKIGEPGLIPVSYVQLFDIATKVPYKEPAAVVIEREKLPTVDDWKALKNKHKASARAVGSLALQQNGNGNGNGSLADLSRSSSLATRTQELVDPYATDATVESFASTRGKYWYLVRVLLSNGHVRSLCRYYEDFFNFHQLVLNTWPREGDKKREIPYIPGPVVEVTEKLCHLRMNDFDNYLKRLLELPDYISRSVLVNSFFDIMEGDQEFPDQYAIPSTRITPQRDPPIMSFLNNNNNDQVALQQAQLQRPIPTVTAITTITKGVCDFNG</sequence>
<reference evidence="1" key="1">
    <citation type="submission" date="2023-04" db="EMBL/GenBank/DDBJ databases">
        <title>Ambrosiozyma monospora NBRC 10751.</title>
        <authorList>
            <person name="Ichikawa N."/>
            <person name="Sato H."/>
            <person name="Tonouchi N."/>
        </authorList>
    </citation>
    <scope>NUCLEOTIDE SEQUENCE</scope>
    <source>
        <strain evidence="1">NBRC 10751</strain>
    </source>
</reference>
<accession>A0ACB5TB74</accession>
<gene>
    <name evidence="1" type="ORF">Amon02_000698500</name>
</gene>
<proteinExistence type="predicted"/>
<keyword evidence="2" id="KW-1185">Reference proteome</keyword>
<dbReference type="Proteomes" id="UP001165064">
    <property type="component" value="Unassembled WGS sequence"/>
</dbReference>
<name>A0ACB5TB74_AMBMO</name>
<protein>
    <submittedName>
        <fullName evidence="1">Unnamed protein product</fullName>
    </submittedName>
</protein>
<evidence type="ECO:0000313" key="1">
    <source>
        <dbReference type="EMBL" id="GME84644.1"/>
    </source>
</evidence>
<organism evidence="1 2">
    <name type="scientific">Ambrosiozyma monospora</name>
    <name type="common">Yeast</name>
    <name type="synonym">Endomycopsis monosporus</name>
    <dbReference type="NCBI Taxonomy" id="43982"/>
    <lineage>
        <taxon>Eukaryota</taxon>
        <taxon>Fungi</taxon>
        <taxon>Dikarya</taxon>
        <taxon>Ascomycota</taxon>
        <taxon>Saccharomycotina</taxon>
        <taxon>Pichiomycetes</taxon>
        <taxon>Pichiales</taxon>
        <taxon>Pichiaceae</taxon>
        <taxon>Ambrosiozyma</taxon>
    </lineage>
</organism>
<dbReference type="EMBL" id="BSXS01005646">
    <property type="protein sequence ID" value="GME84644.1"/>
    <property type="molecule type" value="Genomic_DNA"/>
</dbReference>
<evidence type="ECO:0000313" key="2">
    <source>
        <dbReference type="Proteomes" id="UP001165064"/>
    </source>
</evidence>